<accession>A0AAV7KC97</accession>
<evidence type="ECO:0000313" key="2">
    <source>
        <dbReference type="EMBL" id="KAI6659076.1"/>
    </source>
</evidence>
<dbReference type="AlphaFoldDB" id="A0AAV7KC97"/>
<reference evidence="2 3" key="1">
    <citation type="journal article" date="2023" name="BMC Biol.">
        <title>The compact genome of the sponge Oopsacas minuta (Hexactinellida) is lacking key metazoan core genes.</title>
        <authorList>
            <person name="Santini S."/>
            <person name="Schenkelaars Q."/>
            <person name="Jourda C."/>
            <person name="Duchesne M."/>
            <person name="Belahbib H."/>
            <person name="Rocher C."/>
            <person name="Selva M."/>
            <person name="Riesgo A."/>
            <person name="Vervoort M."/>
            <person name="Leys S.P."/>
            <person name="Kodjabachian L."/>
            <person name="Le Bivic A."/>
            <person name="Borchiellini C."/>
            <person name="Claverie J.M."/>
            <person name="Renard E."/>
        </authorList>
    </citation>
    <scope>NUCLEOTIDE SEQUENCE [LARGE SCALE GENOMIC DNA]</scope>
    <source>
        <strain evidence="2">SPO-2</strain>
    </source>
</reference>
<keyword evidence="1" id="KW-0175">Coiled coil</keyword>
<evidence type="ECO:0000313" key="3">
    <source>
        <dbReference type="Proteomes" id="UP001165289"/>
    </source>
</evidence>
<comment type="caution">
    <text evidence="2">The sequence shown here is derived from an EMBL/GenBank/DDBJ whole genome shotgun (WGS) entry which is preliminary data.</text>
</comment>
<sequence length="227" mass="26986">MFSYISSNYREQIIKTYNAITLTPGKTIERLHLDSQELREDLRIQKYLFKEIIGILSRIVNTTNESVSTELQEIKNKLQHLEEKQNAIDSNFKRIEPFQFHPLSHNLYGFYSARILAPANAPDAFKRMRMIFKYNKGGKLNYFALLPNHEYSLFHIVLEKAKSYEEASNFFERYNRNCFNQSMKVEDKYNNLLKKCIKLQYSQQLINYISEQNNVFKNLMKQIPTVN</sequence>
<name>A0AAV7KC97_9METZ</name>
<dbReference type="Proteomes" id="UP001165289">
    <property type="component" value="Unassembled WGS sequence"/>
</dbReference>
<feature type="coiled-coil region" evidence="1">
    <location>
        <begin position="64"/>
        <end position="91"/>
    </location>
</feature>
<dbReference type="EMBL" id="JAKMXF010000066">
    <property type="protein sequence ID" value="KAI6659076.1"/>
    <property type="molecule type" value="Genomic_DNA"/>
</dbReference>
<gene>
    <name evidence="2" type="ORF">LOD99_14752</name>
</gene>
<protein>
    <submittedName>
        <fullName evidence="2">Uncharacterized protein</fullName>
    </submittedName>
</protein>
<keyword evidence="3" id="KW-1185">Reference proteome</keyword>
<organism evidence="2 3">
    <name type="scientific">Oopsacas minuta</name>
    <dbReference type="NCBI Taxonomy" id="111878"/>
    <lineage>
        <taxon>Eukaryota</taxon>
        <taxon>Metazoa</taxon>
        <taxon>Porifera</taxon>
        <taxon>Hexactinellida</taxon>
        <taxon>Hexasterophora</taxon>
        <taxon>Lyssacinosida</taxon>
        <taxon>Leucopsacidae</taxon>
        <taxon>Oopsacas</taxon>
    </lineage>
</organism>
<evidence type="ECO:0000256" key="1">
    <source>
        <dbReference type="SAM" id="Coils"/>
    </source>
</evidence>
<proteinExistence type="predicted"/>